<keyword evidence="6 9" id="KW-0224">Dipeptidase</keyword>
<dbReference type="EC" id="3.4.13.22" evidence="9"/>
<keyword evidence="8" id="KW-0961">Cell wall biogenesis/degradation</keyword>
<comment type="function">
    <text evidence="9">Catalyzes hydrolysis of the D-alanyl-D-alanine dipeptide.</text>
</comment>
<comment type="caution">
    <text evidence="10">The sequence shown here is derived from an EMBL/GenBank/DDBJ whole genome shotgun (WGS) entry which is preliminary data.</text>
</comment>
<dbReference type="RefSeq" id="WP_244349408.1">
    <property type="nucleotide sequence ID" value="NZ_JAFIRA010000007.1"/>
</dbReference>
<protein>
    <recommendedName>
        <fullName evidence="9">D-alanyl-D-alanine dipeptidase</fullName>
        <shortName evidence="9">D-Ala-D-Ala dipeptidase</shortName>
        <ecNumber evidence="9">3.4.13.22</ecNumber>
    </recommendedName>
</protein>
<keyword evidence="5 9" id="KW-0862">Zinc</keyword>
<dbReference type="InterPro" id="IPR000755">
    <property type="entry name" value="A_A_dipeptidase"/>
</dbReference>
<dbReference type="Pfam" id="PF01427">
    <property type="entry name" value="Peptidase_M15"/>
    <property type="match status" value="1"/>
</dbReference>
<dbReference type="Proteomes" id="UP000830835">
    <property type="component" value="Unassembled WGS sequence"/>
</dbReference>
<reference evidence="10" key="1">
    <citation type="submission" date="2021-02" db="EMBL/GenBank/DDBJ databases">
        <title>The CRISPR/cas machinery reduction and long-range gene transfer in the hot spring cyanobacterium Synechococcus.</title>
        <authorList>
            <person name="Dvorak P."/>
            <person name="Jahodarova E."/>
            <person name="Hasler P."/>
            <person name="Poulickova A."/>
        </authorList>
    </citation>
    <scope>NUCLEOTIDE SEQUENCE</scope>
    <source>
        <strain evidence="10">Rupite</strain>
    </source>
</reference>
<evidence type="ECO:0000256" key="5">
    <source>
        <dbReference type="ARBA" id="ARBA00022833"/>
    </source>
</evidence>
<dbReference type="SUPFAM" id="SSF55166">
    <property type="entry name" value="Hedgehog/DD-peptidase"/>
    <property type="match status" value="1"/>
</dbReference>
<comment type="catalytic activity">
    <reaction evidence="1 9">
        <text>D-alanyl-D-alanine + H2O = 2 D-alanine</text>
        <dbReference type="Rhea" id="RHEA:20661"/>
        <dbReference type="ChEBI" id="CHEBI:15377"/>
        <dbReference type="ChEBI" id="CHEBI:57416"/>
        <dbReference type="ChEBI" id="CHEBI:57822"/>
        <dbReference type="EC" id="3.4.13.22"/>
    </reaction>
</comment>
<dbReference type="HAMAP" id="MF_01924">
    <property type="entry name" value="A_A_dipeptidase"/>
    <property type="match status" value="1"/>
</dbReference>
<feature type="binding site" evidence="9">
    <location>
        <position position="116"/>
    </location>
    <ligand>
        <name>Zn(2+)</name>
        <dbReference type="ChEBI" id="CHEBI:29105"/>
        <note>catalytic</note>
    </ligand>
</feature>
<proteinExistence type="inferred from homology"/>
<feature type="binding site" evidence="9">
    <location>
        <position position="123"/>
    </location>
    <ligand>
        <name>Zn(2+)</name>
        <dbReference type="ChEBI" id="CHEBI:29105"/>
        <note>catalytic</note>
    </ligand>
</feature>
<evidence type="ECO:0000256" key="8">
    <source>
        <dbReference type="ARBA" id="ARBA00023316"/>
    </source>
</evidence>
<keyword evidence="2 9" id="KW-0645">Protease</keyword>
<dbReference type="InterPro" id="IPR009045">
    <property type="entry name" value="Zn_M74/Hedgehog-like"/>
</dbReference>
<comment type="cofactor">
    <cofactor evidence="9">
        <name>Zn(2+)</name>
        <dbReference type="ChEBI" id="CHEBI:29105"/>
    </cofactor>
    <text evidence="9">Binds 1 zinc ion per subunit.</text>
</comment>
<evidence type="ECO:0000256" key="3">
    <source>
        <dbReference type="ARBA" id="ARBA00022723"/>
    </source>
</evidence>
<dbReference type="Gene3D" id="3.30.1380.10">
    <property type="match status" value="1"/>
</dbReference>
<dbReference type="CDD" id="cd14840">
    <property type="entry name" value="D-Ala-D-Ala_dipeptidase_Aad"/>
    <property type="match status" value="1"/>
</dbReference>
<evidence type="ECO:0000256" key="4">
    <source>
        <dbReference type="ARBA" id="ARBA00022801"/>
    </source>
</evidence>
<keyword evidence="11" id="KW-1185">Reference proteome</keyword>
<evidence type="ECO:0000256" key="1">
    <source>
        <dbReference type="ARBA" id="ARBA00001362"/>
    </source>
</evidence>
<feature type="active site" description="Proton donor/acceptor" evidence="9">
    <location>
        <position position="181"/>
    </location>
</feature>
<evidence type="ECO:0000256" key="9">
    <source>
        <dbReference type="HAMAP-Rule" id="MF_01924"/>
    </source>
</evidence>
<dbReference type="PANTHER" id="PTHR43126">
    <property type="entry name" value="D-ALANYL-D-ALANINE DIPEPTIDASE"/>
    <property type="match status" value="1"/>
</dbReference>
<dbReference type="PANTHER" id="PTHR43126:SF1">
    <property type="entry name" value="D-ALANYL-D-ALANINE DIPEPTIDASE"/>
    <property type="match status" value="1"/>
</dbReference>
<accession>A0ABT0C8Q6</accession>
<comment type="similarity">
    <text evidence="9">Belongs to the peptidase M15D family.</text>
</comment>
<gene>
    <name evidence="10" type="ORF">JX360_04540</name>
</gene>
<keyword evidence="3 9" id="KW-0479">Metal-binding</keyword>
<name>A0ABT0C8Q6_THEVL</name>
<evidence type="ECO:0000256" key="6">
    <source>
        <dbReference type="ARBA" id="ARBA00022997"/>
    </source>
</evidence>
<sequence length="219" mass="24908">MTDDFEPQSVCTLMIGTLATVDLVELTQLDPSLKLDIRYARCDNFLGYPVYTQARAFLQRPVAEAVVRVHRALAIEGLGLQIFDGYRPWSVTRTFWQAVAPSQRAFVADPARGSRHNRGCAVDLTLFDRTTGQALEMPSDFDEMTERAHIAYPGGSEEARRNRDRLQSAMAQEGFTVYAREWWHYDHPLWTRYPILDLSFEQLALDQDLPPAEPVEPCG</sequence>
<evidence type="ECO:0000256" key="2">
    <source>
        <dbReference type="ARBA" id="ARBA00022670"/>
    </source>
</evidence>
<organism evidence="10 11">
    <name type="scientific">Thermostichus vulcanus str. 'Rupite'</name>
    <dbReference type="NCBI Taxonomy" id="2813851"/>
    <lineage>
        <taxon>Bacteria</taxon>
        <taxon>Bacillati</taxon>
        <taxon>Cyanobacteriota</taxon>
        <taxon>Cyanophyceae</taxon>
        <taxon>Thermostichales</taxon>
        <taxon>Thermostichaceae</taxon>
        <taxon>Thermostichus</taxon>
    </lineage>
</organism>
<keyword evidence="7 9" id="KW-0482">Metalloprotease</keyword>
<evidence type="ECO:0000313" key="10">
    <source>
        <dbReference type="EMBL" id="MCJ2542178.1"/>
    </source>
</evidence>
<feature type="binding site" evidence="9">
    <location>
        <position position="184"/>
    </location>
    <ligand>
        <name>Zn(2+)</name>
        <dbReference type="ChEBI" id="CHEBI:29105"/>
        <note>catalytic</note>
    </ligand>
</feature>
<evidence type="ECO:0000256" key="7">
    <source>
        <dbReference type="ARBA" id="ARBA00023049"/>
    </source>
</evidence>
<evidence type="ECO:0000313" key="11">
    <source>
        <dbReference type="Proteomes" id="UP000830835"/>
    </source>
</evidence>
<dbReference type="EMBL" id="JAFIRA010000007">
    <property type="protein sequence ID" value="MCJ2542178.1"/>
    <property type="molecule type" value="Genomic_DNA"/>
</dbReference>
<keyword evidence="4 9" id="KW-0378">Hydrolase</keyword>
<feature type="site" description="Transition state stabilizer" evidence="9">
    <location>
        <position position="87"/>
    </location>
</feature>